<dbReference type="RefSeq" id="WP_073092611.1">
    <property type="nucleotide sequence ID" value="NZ_FQWY01000028.1"/>
</dbReference>
<evidence type="ECO:0000313" key="1">
    <source>
        <dbReference type="EMBL" id="SHH07327.1"/>
    </source>
</evidence>
<organism evidence="1 2">
    <name type="scientific">Thermosyntropha lipolytica DSM 11003</name>
    <dbReference type="NCBI Taxonomy" id="1123382"/>
    <lineage>
        <taxon>Bacteria</taxon>
        <taxon>Bacillati</taxon>
        <taxon>Bacillota</taxon>
        <taxon>Clostridia</taxon>
        <taxon>Eubacteriales</taxon>
        <taxon>Syntrophomonadaceae</taxon>
        <taxon>Thermosyntropha</taxon>
    </lineage>
</organism>
<sequence>MQLNPGQRSILAYFADENSAKNAAARLKQEGFSEVQVDTISRFPSGKKGYGLTSSLSSLVIGQDYDRCLGVLLAADPSVSGSATGDLVGGYPYLVTVVTENEKTNQALNILRQHGAYV</sequence>
<dbReference type="OrthoDB" id="1682554at2"/>
<evidence type="ECO:0000313" key="2">
    <source>
        <dbReference type="Proteomes" id="UP000242329"/>
    </source>
</evidence>
<dbReference type="Proteomes" id="UP000242329">
    <property type="component" value="Unassembled WGS sequence"/>
</dbReference>
<dbReference type="EMBL" id="FQWY01000028">
    <property type="protein sequence ID" value="SHH07327.1"/>
    <property type="molecule type" value="Genomic_DNA"/>
</dbReference>
<name>A0A1M5PZ84_9FIRM</name>
<evidence type="ECO:0008006" key="3">
    <source>
        <dbReference type="Google" id="ProtNLM"/>
    </source>
</evidence>
<dbReference type="STRING" id="1123382.SAMN02745221_01621"/>
<keyword evidence="2" id="KW-1185">Reference proteome</keyword>
<gene>
    <name evidence="1" type="ORF">SAMN02745221_01621</name>
</gene>
<protein>
    <recommendedName>
        <fullName evidence="3">Heat induced stress protein YflT</fullName>
    </recommendedName>
</protein>
<dbReference type="AlphaFoldDB" id="A0A1M5PZ84"/>
<reference evidence="2" key="1">
    <citation type="submission" date="2016-11" db="EMBL/GenBank/DDBJ databases">
        <authorList>
            <person name="Varghese N."/>
            <person name="Submissions S."/>
        </authorList>
    </citation>
    <scope>NUCLEOTIDE SEQUENCE [LARGE SCALE GENOMIC DNA]</scope>
    <source>
        <strain evidence="2">DSM 11003</strain>
    </source>
</reference>
<proteinExistence type="predicted"/>
<accession>A0A1M5PZ84</accession>